<feature type="domain" description="Nematode cuticle collagen N-terminal" evidence="3">
    <location>
        <begin position="32"/>
        <end position="78"/>
    </location>
</feature>
<dbReference type="PANTHER" id="PTHR24024">
    <property type="entry name" value="PULMONARY SURFACTANT-ASSOCIATED PROTEIN A"/>
    <property type="match status" value="1"/>
</dbReference>
<evidence type="ECO:0000313" key="5">
    <source>
        <dbReference type="Proteomes" id="UP000008144"/>
    </source>
</evidence>
<dbReference type="GO" id="GO:0042302">
    <property type="term" value="F:structural constituent of cuticle"/>
    <property type="evidence" value="ECO:0007669"/>
    <property type="project" value="InterPro"/>
</dbReference>
<evidence type="ECO:0000256" key="2">
    <source>
        <dbReference type="SAM" id="Phobius"/>
    </source>
</evidence>
<keyword evidence="1" id="KW-0430">Lectin</keyword>
<dbReference type="InterPro" id="IPR051077">
    <property type="entry name" value="Ca-dependent_lectin"/>
</dbReference>
<proteinExistence type="predicted"/>
<reference evidence="5" key="1">
    <citation type="journal article" date="2002" name="Science">
        <title>The draft genome of Ciona intestinalis: insights into chordate and vertebrate origins.</title>
        <authorList>
            <person name="Dehal P."/>
            <person name="Satou Y."/>
            <person name="Campbell R.K."/>
            <person name="Chapman J."/>
            <person name="Degnan B."/>
            <person name="De Tomaso A."/>
            <person name="Davidson B."/>
            <person name="Di Gregorio A."/>
            <person name="Gelpke M."/>
            <person name="Goodstein D.M."/>
            <person name="Harafuji N."/>
            <person name="Hastings K.E."/>
            <person name="Ho I."/>
            <person name="Hotta K."/>
            <person name="Huang W."/>
            <person name="Kawashima T."/>
            <person name="Lemaire P."/>
            <person name="Martinez D."/>
            <person name="Meinertzhagen I.A."/>
            <person name="Necula S."/>
            <person name="Nonaka M."/>
            <person name="Putnam N."/>
            <person name="Rash S."/>
            <person name="Saiga H."/>
            <person name="Satake M."/>
            <person name="Terry A."/>
            <person name="Yamada L."/>
            <person name="Wang H.G."/>
            <person name="Awazu S."/>
            <person name="Azumi K."/>
            <person name="Boore J."/>
            <person name="Branno M."/>
            <person name="Chin-Bow S."/>
            <person name="DeSantis R."/>
            <person name="Doyle S."/>
            <person name="Francino P."/>
            <person name="Keys D.N."/>
            <person name="Haga S."/>
            <person name="Hayashi H."/>
            <person name="Hino K."/>
            <person name="Imai K.S."/>
            <person name="Inaba K."/>
            <person name="Kano S."/>
            <person name="Kobayashi K."/>
            <person name="Kobayashi M."/>
            <person name="Lee B.I."/>
            <person name="Makabe K.W."/>
            <person name="Manohar C."/>
            <person name="Matassi G."/>
            <person name="Medina M."/>
            <person name="Mochizuki Y."/>
            <person name="Mount S."/>
            <person name="Morishita T."/>
            <person name="Miura S."/>
            <person name="Nakayama A."/>
            <person name="Nishizaka S."/>
            <person name="Nomoto H."/>
            <person name="Ohta F."/>
            <person name="Oishi K."/>
            <person name="Rigoutsos I."/>
            <person name="Sano M."/>
            <person name="Sasaki A."/>
            <person name="Sasakura Y."/>
            <person name="Shoguchi E."/>
            <person name="Shin-i T."/>
            <person name="Spagnuolo A."/>
            <person name="Stainier D."/>
            <person name="Suzuki M.M."/>
            <person name="Tassy O."/>
            <person name="Takatori N."/>
            <person name="Tokuoka M."/>
            <person name="Yagi K."/>
            <person name="Yoshizaki F."/>
            <person name="Wada S."/>
            <person name="Zhang C."/>
            <person name="Hyatt P.D."/>
            <person name="Larimer F."/>
            <person name="Detter C."/>
            <person name="Doggett N."/>
            <person name="Glavina T."/>
            <person name="Hawkins T."/>
            <person name="Richardson P."/>
            <person name="Lucas S."/>
            <person name="Kohara Y."/>
            <person name="Levine M."/>
            <person name="Satoh N."/>
            <person name="Rokhsar D.S."/>
        </authorList>
    </citation>
    <scope>NUCLEOTIDE SEQUENCE [LARGE SCALE GENOMIC DNA]</scope>
</reference>
<dbReference type="GeneTree" id="ENSGT00660000097305"/>
<accession>H2XKQ2</accession>
<dbReference type="GO" id="GO:0030246">
    <property type="term" value="F:carbohydrate binding"/>
    <property type="evidence" value="ECO:0007669"/>
    <property type="project" value="UniProtKB-KW"/>
</dbReference>
<keyword evidence="5" id="KW-1185">Reference proteome</keyword>
<feature type="transmembrane region" description="Helical" evidence="2">
    <location>
        <begin position="29"/>
        <end position="49"/>
    </location>
</feature>
<dbReference type="InterPro" id="IPR002486">
    <property type="entry name" value="Col_cuticle_N"/>
</dbReference>
<dbReference type="InParanoid" id="H2XKQ2"/>
<keyword evidence="2" id="KW-1133">Transmembrane helix</keyword>
<gene>
    <name evidence="4" type="primary">LOC100182309</name>
</gene>
<dbReference type="Ensembl" id="ENSCINT00000036749.1">
    <property type="protein sequence ID" value="ENSCINP00000030234.1"/>
    <property type="gene ID" value="ENSCING00000022315.1"/>
</dbReference>
<dbReference type="OMA" id="CLARNIT"/>
<dbReference type="EMBL" id="EAAA01000979">
    <property type="status" value="NOT_ANNOTATED_CDS"/>
    <property type="molecule type" value="Genomic_DNA"/>
</dbReference>
<dbReference type="Proteomes" id="UP000008144">
    <property type="component" value="Chromosome 12"/>
</dbReference>
<dbReference type="GO" id="GO:0005615">
    <property type="term" value="C:extracellular space"/>
    <property type="evidence" value="ECO:0000318"/>
    <property type="project" value="GO_Central"/>
</dbReference>
<dbReference type="OrthoDB" id="6086925at2759"/>
<keyword evidence="2" id="KW-0812">Transmembrane</keyword>
<dbReference type="Pfam" id="PF01484">
    <property type="entry name" value="Col_cuticle_N"/>
    <property type="match status" value="1"/>
</dbReference>
<reference evidence="4" key="2">
    <citation type="journal article" date="2008" name="Genome Biol.">
        <title>Improved genome assembly and evidence-based global gene model set for the chordate Ciona intestinalis: new insight into intron and operon populations.</title>
        <authorList>
            <person name="Satou Y."/>
            <person name="Mineta K."/>
            <person name="Ogasawara M."/>
            <person name="Sasakura Y."/>
            <person name="Shoguchi E."/>
            <person name="Ueno K."/>
            <person name="Yamada L."/>
            <person name="Matsumoto J."/>
            <person name="Wasserscheid J."/>
            <person name="Dewar K."/>
            <person name="Wiley G.B."/>
            <person name="Macmil S.L."/>
            <person name="Roe B.A."/>
            <person name="Zeller R.W."/>
            <person name="Hastings K.E."/>
            <person name="Lemaire P."/>
            <person name="Lindquist E."/>
            <person name="Endo T."/>
            <person name="Hotta K."/>
            <person name="Inaba K."/>
        </authorList>
    </citation>
    <scope>NUCLEOTIDE SEQUENCE [LARGE SCALE GENOMIC DNA]</scope>
    <source>
        <strain evidence="4">wild type</strain>
    </source>
</reference>
<evidence type="ECO:0000256" key="1">
    <source>
        <dbReference type="ARBA" id="ARBA00022734"/>
    </source>
</evidence>
<reference evidence="4" key="3">
    <citation type="submission" date="2025-08" db="UniProtKB">
        <authorList>
            <consortium name="Ensembl"/>
        </authorList>
    </citation>
    <scope>IDENTIFICATION</scope>
</reference>
<dbReference type="PANTHER" id="PTHR24024:SF18">
    <property type="entry name" value="SHORT-CHAIN COLLAGEN C4-LIKE"/>
    <property type="match status" value="1"/>
</dbReference>
<keyword evidence="2" id="KW-0472">Membrane</keyword>
<evidence type="ECO:0000313" key="4">
    <source>
        <dbReference type="Ensembl" id="ENSCINP00000030234.1"/>
    </source>
</evidence>
<name>H2XKQ2_CIOIN</name>
<sequence length="313" mass="34681">MKVNDCSDVSSQRAMMKMPLPAKARTQQVLLGSVGVLFVVVFSCVFYAAHTHQRMQQFQNDLTNIKASFQKRSADMENRFRRSVSQNNFVKKQIKHVVKRSPNESQGIHASTAPESNAGATYIRWGRRNCPEQDGTHLVYHGSAAGGHHTSTGGSTDIICLARNITYTQNGVHGGYIEGHQSASYLYGLEYRDSSWINALLDYSLTENIAVQFHSVPCAVCMVSERINQLMIPGRNECPRGWFLEYTGYMMSSGNSDKHGIRPLCVDDTPQVVPGTQGNQQGASLFMMETTCTSLLCEPVVAGREIRCVVCTI</sequence>
<protein>
    <submittedName>
        <fullName evidence="4">Uncharacterized LOC100182309</fullName>
    </submittedName>
</protein>
<reference evidence="4" key="4">
    <citation type="submission" date="2025-09" db="UniProtKB">
        <authorList>
            <consortium name="Ensembl"/>
        </authorList>
    </citation>
    <scope>IDENTIFICATION</scope>
</reference>
<dbReference type="HOGENOM" id="CLU_056628_1_0_1"/>
<dbReference type="GeneID" id="100182309"/>
<dbReference type="AlphaFoldDB" id="H2XKQ2"/>
<evidence type="ECO:0000259" key="3">
    <source>
        <dbReference type="Pfam" id="PF01484"/>
    </source>
</evidence>
<accession>A0A1W5BCG7</accession>
<organism evidence="4 5">
    <name type="scientific">Ciona intestinalis</name>
    <name type="common">Transparent sea squirt</name>
    <name type="synonym">Ascidia intestinalis</name>
    <dbReference type="NCBI Taxonomy" id="7719"/>
    <lineage>
        <taxon>Eukaryota</taxon>
        <taxon>Metazoa</taxon>
        <taxon>Chordata</taxon>
        <taxon>Tunicata</taxon>
        <taxon>Ascidiacea</taxon>
        <taxon>Phlebobranchia</taxon>
        <taxon>Cionidae</taxon>
        <taxon>Ciona</taxon>
    </lineage>
</organism>